<gene>
    <name evidence="11" type="ORF">CE457_05435</name>
    <name evidence="10" type="ORF">KUC_2788</name>
</gene>
<feature type="domain" description="Response regulatory" evidence="8">
    <location>
        <begin position="2"/>
        <end position="116"/>
    </location>
</feature>
<evidence type="ECO:0000256" key="2">
    <source>
        <dbReference type="ARBA" id="ARBA00023012"/>
    </source>
</evidence>
<evidence type="ECO:0000256" key="6">
    <source>
        <dbReference type="PROSITE-ProRule" id="PRU00169"/>
    </source>
</evidence>
<dbReference type="PANTHER" id="PTHR48111">
    <property type="entry name" value="REGULATOR OF RPOS"/>
    <property type="match status" value="1"/>
</dbReference>
<dbReference type="Gene3D" id="6.10.250.690">
    <property type="match status" value="1"/>
</dbReference>
<dbReference type="SUPFAM" id="SSF52172">
    <property type="entry name" value="CheY-like"/>
    <property type="match status" value="1"/>
</dbReference>
<evidence type="ECO:0000256" key="3">
    <source>
        <dbReference type="ARBA" id="ARBA00023015"/>
    </source>
</evidence>
<dbReference type="PANTHER" id="PTHR48111:SF67">
    <property type="entry name" value="TRANSCRIPTIONAL REGULATORY PROTEIN TCTD"/>
    <property type="match status" value="1"/>
</dbReference>
<dbReference type="PROSITE" id="PS50110">
    <property type="entry name" value="RESPONSE_REGULATORY"/>
    <property type="match status" value="1"/>
</dbReference>
<dbReference type="AlphaFoldDB" id="A0A265E172"/>
<dbReference type="EMBL" id="JH393258">
    <property type="protein sequence ID" value="EHJ92830.1"/>
    <property type="molecule type" value="Genomic_DNA"/>
</dbReference>
<evidence type="ECO:0000256" key="1">
    <source>
        <dbReference type="ARBA" id="ARBA00022553"/>
    </source>
</evidence>
<evidence type="ECO:0000313" key="10">
    <source>
        <dbReference type="EMBL" id="EHJ92830.1"/>
    </source>
</evidence>
<evidence type="ECO:0000256" key="5">
    <source>
        <dbReference type="ARBA" id="ARBA00023163"/>
    </source>
</evidence>
<dbReference type="EMBL" id="NPEY01000003">
    <property type="protein sequence ID" value="OZT75196.1"/>
    <property type="molecule type" value="Genomic_DNA"/>
</dbReference>
<dbReference type="GO" id="GO:0006355">
    <property type="term" value="P:regulation of DNA-templated transcription"/>
    <property type="evidence" value="ECO:0007669"/>
    <property type="project" value="InterPro"/>
</dbReference>
<dbReference type="FunFam" id="3.40.50.2300:FF:000002">
    <property type="entry name" value="DNA-binding response regulator PhoP"/>
    <property type="match status" value="1"/>
</dbReference>
<dbReference type="Gene3D" id="1.10.10.10">
    <property type="entry name" value="Winged helix-like DNA-binding domain superfamily/Winged helix DNA-binding domain"/>
    <property type="match status" value="1"/>
</dbReference>
<dbReference type="InterPro" id="IPR001789">
    <property type="entry name" value="Sig_transdc_resp-reg_receiver"/>
</dbReference>
<dbReference type="InterPro" id="IPR011006">
    <property type="entry name" value="CheY-like_superfamily"/>
</dbReference>
<reference evidence="11 13" key="2">
    <citation type="submission" date="2017-07" db="EMBL/GenBank/DDBJ databases">
        <title>Shotgun whole genome sequences of three halophilic bacterial isolates.</title>
        <authorList>
            <person name="Pozzo T."/>
            <person name="Higdon S.M."/>
            <person name="Quillaguaman J."/>
        </authorList>
    </citation>
    <scope>NUCLEOTIDE SEQUENCE [LARGE SCALE GENOMIC DNA]</scope>
    <source>
        <strain evidence="11 13">LC1</strain>
    </source>
</reference>
<keyword evidence="2" id="KW-0902">Two-component regulatory system</keyword>
<keyword evidence="5" id="KW-0804">Transcription</keyword>
<dbReference type="GO" id="GO:0000156">
    <property type="term" value="F:phosphorelay response regulator activity"/>
    <property type="evidence" value="ECO:0007669"/>
    <property type="project" value="TreeGrafter"/>
</dbReference>
<dbReference type="InterPro" id="IPR039420">
    <property type="entry name" value="WalR-like"/>
</dbReference>
<keyword evidence="3" id="KW-0805">Transcription regulation</keyword>
<name>A0A265E172_9GAMM</name>
<feature type="DNA-binding region" description="OmpR/PhoB-type" evidence="7">
    <location>
        <begin position="124"/>
        <end position="219"/>
    </location>
</feature>
<dbReference type="GO" id="GO:0000976">
    <property type="term" value="F:transcription cis-regulatory region binding"/>
    <property type="evidence" value="ECO:0007669"/>
    <property type="project" value="TreeGrafter"/>
</dbReference>
<organism evidence="10 12">
    <name type="scientific">Vreelandella boliviensis LC1</name>
    <dbReference type="NCBI Taxonomy" id="1072583"/>
    <lineage>
        <taxon>Bacteria</taxon>
        <taxon>Pseudomonadati</taxon>
        <taxon>Pseudomonadota</taxon>
        <taxon>Gammaproteobacteria</taxon>
        <taxon>Oceanospirillales</taxon>
        <taxon>Halomonadaceae</taxon>
        <taxon>Vreelandella</taxon>
    </lineage>
</organism>
<evidence type="ECO:0000313" key="11">
    <source>
        <dbReference type="EMBL" id="OZT75196.1"/>
    </source>
</evidence>
<evidence type="ECO:0000313" key="13">
    <source>
        <dbReference type="Proteomes" id="UP000216538"/>
    </source>
</evidence>
<dbReference type="InterPro" id="IPR036388">
    <property type="entry name" value="WH-like_DNA-bd_sf"/>
</dbReference>
<dbReference type="Proteomes" id="UP000216538">
    <property type="component" value="Unassembled WGS sequence"/>
</dbReference>
<sequence length="238" mass="26656">MKALVVEDNINLANSIAATLSEAAFSIDVAEDGRKALHMLEQGGYDLLVLDLGLPELDGISLLRQLRHQQNTIPVLIISARDSLDQRIHGLEVGADDYLCKPFSLEEVTARARALVRRAKHFGGETLQCGRLEFLPDAMELRLDGKPLLLHRRELEVMEYLLINQNRLVNKDQIIDRLSTADESVSYAAVETYISRIRKKIGYDFGLKTVRGLGYYLDSKGYDSKGYESKDAKGPAHE</sequence>
<keyword evidence="4 7" id="KW-0238">DNA-binding</keyword>
<evidence type="ECO:0000259" key="9">
    <source>
        <dbReference type="PROSITE" id="PS51755"/>
    </source>
</evidence>
<evidence type="ECO:0000256" key="7">
    <source>
        <dbReference type="PROSITE-ProRule" id="PRU01091"/>
    </source>
</evidence>
<proteinExistence type="predicted"/>
<evidence type="ECO:0000256" key="4">
    <source>
        <dbReference type="ARBA" id="ARBA00023125"/>
    </source>
</evidence>
<dbReference type="RefSeq" id="WP_007113739.1">
    <property type="nucleotide sequence ID" value="NZ_JH393258.1"/>
</dbReference>
<feature type="modified residue" description="4-aspartylphosphate" evidence="6">
    <location>
        <position position="51"/>
    </location>
</feature>
<dbReference type="GO" id="GO:0032993">
    <property type="term" value="C:protein-DNA complex"/>
    <property type="evidence" value="ECO:0007669"/>
    <property type="project" value="TreeGrafter"/>
</dbReference>
<dbReference type="Gene3D" id="3.40.50.2300">
    <property type="match status" value="1"/>
</dbReference>
<dbReference type="OrthoDB" id="9802426at2"/>
<accession>A0A265E172</accession>
<dbReference type="Pfam" id="PF00486">
    <property type="entry name" value="Trans_reg_C"/>
    <property type="match status" value="1"/>
</dbReference>
<dbReference type="CDD" id="cd00383">
    <property type="entry name" value="trans_reg_C"/>
    <property type="match status" value="1"/>
</dbReference>
<evidence type="ECO:0000313" key="12">
    <source>
        <dbReference type="Proteomes" id="UP000005756"/>
    </source>
</evidence>
<evidence type="ECO:0000259" key="8">
    <source>
        <dbReference type="PROSITE" id="PS50110"/>
    </source>
</evidence>
<dbReference type="SMART" id="SM00862">
    <property type="entry name" value="Trans_reg_C"/>
    <property type="match status" value="1"/>
</dbReference>
<keyword evidence="1 6" id="KW-0597">Phosphoprotein</keyword>
<dbReference type="Proteomes" id="UP000005756">
    <property type="component" value="Unassembled WGS sequence"/>
</dbReference>
<dbReference type="InterPro" id="IPR001867">
    <property type="entry name" value="OmpR/PhoB-type_DNA-bd"/>
</dbReference>
<reference evidence="10 12" key="1">
    <citation type="submission" date="2011-10" db="EMBL/GenBank/DDBJ databases">
        <authorList>
            <person name="Quillaguamn J."/>
            <person name="Guzmn D."/>
            <person name="Balderrama-Subieta A."/>
            <person name="Cardona-Ortuo C."/>
            <person name="Guevara-Martnez M."/>
            <person name="Callisaya-Quispe N."/>
        </authorList>
    </citation>
    <scope>NUCLEOTIDE SEQUENCE [LARGE SCALE GENOMIC DNA]</scope>
    <source>
        <strain evidence="10 12">LC1</strain>
    </source>
</reference>
<dbReference type="STRING" id="1072583.KUC_2788"/>
<feature type="domain" description="OmpR/PhoB-type" evidence="9">
    <location>
        <begin position="124"/>
        <end position="219"/>
    </location>
</feature>
<keyword evidence="13" id="KW-1185">Reference proteome</keyword>
<dbReference type="GO" id="GO:0005829">
    <property type="term" value="C:cytosol"/>
    <property type="evidence" value="ECO:0007669"/>
    <property type="project" value="TreeGrafter"/>
</dbReference>
<dbReference type="PROSITE" id="PS51755">
    <property type="entry name" value="OMPR_PHOB"/>
    <property type="match status" value="1"/>
</dbReference>
<dbReference type="Pfam" id="PF00072">
    <property type="entry name" value="Response_reg"/>
    <property type="match status" value="1"/>
</dbReference>
<protein>
    <submittedName>
        <fullName evidence="11">DNA-binding response regulator</fullName>
    </submittedName>
    <submittedName>
        <fullName evidence="10">Transcriptional regulatory protein qseB</fullName>
    </submittedName>
</protein>
<dbReference type="SMART" id="SM00448">
    <property type="entry name" value="REC"/>
    <property type="match status" value="1"/>
</dbReference>